<dbReference type="InterPro" id="IPR018200">
    <property type="entry name" value="USP_CS"/>
</dbReference>
<dbReference type="Proteomes" id="UP000054279">
    <property type="component" value="Unassembled WGS sequence"/>
</dbReference>
<evidence type="ECO:0000256" key="5">
    <source>
        <dbReference type="ARBA" id="ARBA00022807"/>
    </source>
</evidence>
<dbReference type="Gene3D" id="3.90.70.10">
    <property type="entry name" value="Cysteine proteinases"/>
    <property type="match status" value="1"/>
</dbReference>
<evidence type="ECO:0000313" key="11">
    <source>
        <dbReference type="Proteomes" id="UP000054279"/>
    </source>
</evidence>
<dbReference type="CDD" id="cd02657">
    <property type="entry name" value="Peptidase_C19A"/>
    <property type="match status" value="1"/>
</dbReference>
<evidence type="ECO:0000256" key="4">
    <source>
        <dbReference type="ARBA" id="ARBA00022801"/>
    </source>
</evidence>
<dbReference type="InterPro" id="IPR044635">
    <property type="entry name" value="UBP14-like"/>
</dbReference>
<organism evidence="10 11">
    <name type="scientific">Sphaerobolus stellatus (strain SS14)</name>
    <dbReference type="NCBI Taxonomy" id="990650"/>
    <lineage>
        <taxon>Eukaryota</taxon>
        <taxon>Fungi</taxon>
        <taxon>Dikarya</taxon>
        <taxon>Basidiomycota</taxon>
        <taxon>Agaricomycotina</taxon>
        <taxon>Agaricomycetes</taxon>
        <taxon>Phallomycetidae</taxon>
        <taxon>Geastrales</taxon>
        <taxon>Sphaerobolaceae</taxon>
        <taxon>Sphaerobolus</taxon>
    </lineage>
</organism>
<dbReference type="InterPro" id="IPR029071">
    <property type="entry name" value="Ubiquitin-like_domsf"/>
</dbReference>
<dbReference type="Pfam" id="PF00443">
    <property type="entry name" value="UCH"/>
    <property type="match status" value="1"/>
</dbReference>
<dbReference type="OrthoDB" id="333239at2759"/>
<dbReference type="Gene3D" id="3.10.20.90">
    <property type="entry name" value="Phosphatidylinositol 3-kinase Catalytic Subunit, Chain A, domain 1"/>
    <property type="match status" value="1"/>
</dbReference>
<feature type="region of interest" description="Disordered" evidence="7">
    <location>
        <begin position="356"/>
        <end position="414"/>
    </location>
</feature>
<dbReference type="PROSITE" id="PS00972">
    <property type="entry name" value="USP_1"/>
    <property type="match status" value="1"/>
</dbReference>
<evidence type="ECO:0000256" key="7">
    <source>
        <dbReference type="SAM" id="MobiDB-lite"/>
    </source>
</evidence>
<accession>A0A0C9TTW0</accession>
<keyword evidence="3 6" id="KW-0833">Ubl conjugation pathway</keyword>
<dbReference type="PANTHER" id="PTHR43982:SF1">
    <property type="entry name" value="UBIQUITIN CARBOXYL-TERMINAL HYDROLASE 14"/>
    <property type="match status" value="1"/>
</dbReference>
<dbReference type="SUPFAM" id="SSF54236">
    <property type="entry name" value="Ubiquitin-like"/>
    <property type="match status" value="1"/>
</dbReference>
<dbReference type="EMBL" id="KN837421">
    <property type="protein sequence ID" value="KIJ25309.1"/>
    <property type="molecule type" value="Genomic_DNA"/>
</dbReference>
<evidence type="ECO:0000259" key="8">
    <source>
        <dbReference type="PROSITE" id="PS50053"/>
    </source>
</evidence>
<dbReference type="PROSITE" id="PS00973">
    <property type="entry name" value="USP_2"/>
    <property type="match status" value="1"/>
</dbReference>
<name>A0A0C9TTW0_SPHS4</name>
<keyword evidence="2 6" id="KW-0645">Protease</keyword>
<keyword evidence="11" id="KW-1185">Reference proteome</keyword>
<dbReference type="InterPro" id="IPR001394">
    <property type="entry name" value="Peptidase_C19_UCH"/>
</dbReference>
<feature type="domain" description="USP" evidence="9">
    <location>
        <begin position="105"/>
        <end position="521"/>
    </location>
</feature>
<dbReference type="EC" id="3.4.19.12" evidence="6"/>
<dbReference type="Pfam" id="PF00240">
    <property type="entry name" value="ubiquitin"/>
    <property type="match status" value="1"/>
</dbReference>
<evidence type="ECO:0000256" key="1">
    <source>
        <dbReference type="ARBA" id="ARBA00000707"/>
    </source>
</evidence>
<dbReference type="GO" id="GO:0061136">
    <property type="term" value="P:regulation of proteasomal protein catabolic process"/>
    <property type="evidence" value="ECO:0007669"/>
    <property type="project" value="TreeGrafter"/>
</dbReference>
<reference evidence="10 11" key="1">
    <citation type="submission" date="2014-06" db="EMBL/GenBank/DDBJ databases">
        <title>Evolutionary Origins and Diversification of the Mycorrhizal Mutualists.</title>
        <authorList>
            <consortium name="DOE Joint Genome Institute"/>
            <consortium name="Mycorrhizal Genomics Consortium"/>
            <person name="Kohler A."/>
            <person name="Kuo A."/>
            <person name="Nagy L.G."/>
            <person name="Floudas D."/>
            <person name="Copeland A."/>
            <person name="Barry K.W."/>
            <person name="Cichocki N."/>
            <person name="Veneault-Fourrey C."/>
            <person name="LaButti K."/>
            <person name="Lindquist E.A."/>
            <person name="Lipzen A."/>
            <person name="Lundell T."/>
            <person name="Morin E."/>
            <person name="Murat C."/>
            <person name="Riley R."/>
            <person name="Ohm R."/>
            <person name="Sun H."/>
            <person name="Tunlid A."/>
            <person name="Henrissat B."/>
            <person name="Grigoriev I.V."/>
            <person name="Hibbett D.S."/>
            <person name="Martin F."/>
        </authorList>
    </citation>
    <scope>NUCLEOTIDE SEQUENCE [LARGE SCALE GENOMIC DNA]</scope>
    <source>
        <strain evidence="10 11">SS14</strain>
    </source>
</reference>
<evidence type="ECO:0000259" key="9">
    <source>
        <dbReference type="PROSITE" id="PS50235"/>
    </source>
</evidence>
<feature type="domain" description="Ubiquitin-like" evidence="8">
    <location>
        <begin position="4"/>
        <end position="72"/>
    </location>
</feature>
<dbReference type="PROSITE" id="PS50053">
    <property type="entry name" value="UBIQUITIN_2"/>
    <property type="match status" value="1"/>
</dbReference>
<dbReference type="PANTHER" id="PTHR43982">
    <property type="entry name" value="UBIQUITIN CARBOXYL-TERMINAL HYDROLASE"/>
    <property type="match status" value="1"/>
</dbReference>
<evidence type="ECO:0000313" key="10">
    <source>
        <dbReference type="EMBL" id="KIJ25309.1"/>
    </source>
</evidence>
<dbReference type="AlphaFoldDB" id="A0A0C9TTW0"/>
<gene>
    <name evidence="10" type="ORF">M422DRAFT_785614</name>
</gene>
<dbReference type="InterPro" id="IPR038765">
    <property type="entry name" value="Papain-like_cys_pep_sf"/>
</dbReference>
<evidence type="ECO:0000256" key="3">
    <source>
        <dbReference type="ARBA" id="ARBA00022786"/>
    </source>
</evidence>
<proteinExistence type="inferred from homology"/>
<dbReference type="GO" id="GO:0043161">
    <property type="term" value="P:proteasome-mediated ubiquitin-dependent protein catabolic process"/>
    <property type="evidence" value="ECO:0007669"/>
    <property type="project" value="InterPro"/>
</dbReference>
<dbReference type="GO" id="GO:0016579">
    <property type="term" value="P:protein deubiquitination"/>
    <property type="evidence" value="ECO:0007669"/>
    <property type="project" value="InterPro"/>
</dbReference>
<evidence type="ECO:0000256" key="6">
    <source>
        <dbReference type="RuleBase" id="RU366025"/>
    </source>
</evidence>
<comment type="catalytic activity">
    <reaction evidence="1 6">
        <text>Thiol-dependent hydrolysis of ester, thioester, amide, peptide and isopeptide bonds formed by the C-terminal Gly of ubiquitin (a 76-residue protein attached to proteins as an intracellular targeting signal).</text>
        <dbReference type="EC" id="3.4.19.12"/>
    </reaction>
</comment>
<dbReference type="CDD" id="cd16104">
    <property type="entry name" value="Ubl_USP14_like"/>
    <property type="match status" value="1"/>
</dbReference>
<dbReference type="InterPro" id="IPR000626">
    <property type="entry name" value="Ubiquitin-like_dom"/>
</dbReference>
<protein>
    <recommendedName>
        <fullName evidence="6">Ubiquitin carboxyl-terminal hydrolase</fullName>
        <ecNumber evidence="6">3.4.19.12</ecNumber>
    </recommendedName>
</protein>
<feature type="compositionally biased region" description="Low complexity" evidence="7">
    <location>
        <begin position="374"/>
        <end position="393"/>
    </location>
</feature>
<dbReference type="GO" id="GO:0004843">
    <property type="term" value="F:cysteine-type deubiquitinase activity"/>
    <property type="evidence" value="ECO:0007669"/>
    <property type="project" value="UniProtKB-UniRule"/>
</dbReference>
<dbReference type="HOGENOM" id="CLU_017549_2_1_1"/>
<dbReference type="SUPFAM" id="SSF54001">
    <property type="entry name" value="Cysteine proteinases"/>
    <property type="match status" value="1"/>
</dbReference>
<sequence length="523" mass="57792">MPSIPVSIKHAGKTHQLQLNTDAPATAFKQDIYQVTGVPTDRMKVMIKGGILKDDTDWRKVAPKPNQTFMVIGAAGELPKAPEKPVVFLEDMDDTELAEALKIPVGLTNLGNTCYMNATVQALRAIPELQDALKQYTSTGGHQANLTKAMAQLYDSMERTTEGFPPMHFLSVLRQVVPQFAEVSRQGSVPAQQDAEECWTQIVNALSVLPGKSADGSSAQTKFVDQYMVGEMTTELKCLEAPDEAPSVSKEKIMKVACNISKETNFMTNGIMSSLDQTIEKHSPTLGREAEYSQHSRISRLPSNLMIHMVRFHWRRDINKKAKIMRKVKFPFELDAMDMVSDDLKRKLANANGKIKEIERERAERRKVRKKTKAAAAPGTSASTSTATPAAAGEDVTMEDASKAKAPGELEDEDVIRQRELKDFEASIDPDLKGDTGASLTGLFELCAIVTHKGASADSGHYIGFVKKDAFHKPNTYLEEADQEWYQFDDEKVSIVSQEKVSTLDGGGESASAYILLYREKRL</sequence>
<evidence type="ECO:0000256" key="2">
    <source>
        <dbReference type="ARBA" id="ARBA00022670"/>
    </source>
</evidence>
<dbReference type="GO" id="GO:0070628">
    <property type="term" value="F:proteasome binding"/>
    <property type="evidence" value="ECO:0007669"/>
    <property type="project" value="TreeGrafter"/>
</dbReference>
<comment type="similarity">
    <text evidence="6">Belongs to the peptidase C19 family.</text>
</comment>
<dbReference type="InterPro" id="IPR028889">
    <property type="entry name" value="USP"/>
</dbReference>
<keyword evidence="5 6" id="KW-0788">Thiol protease</keyword>
<keyword evidence="4 6" id="KW-0378">Hydrolase</keyword>
<dbReference type="SMART" id="SM00213">
    <property type="entry name" value="UBQ"/>
    <property type="match status" value="1"/>
</dbReference>
<dbReference type="PROSITE" id="PS50235">
    <property type="entry name" value="USP_3"/>
    <property type="match status" value="1"/>
</dbReference>